<dbReference type="SUPFAM" id="SSF47473">
    <property type="entry name" value="EF-hand"/>
    <property type="match status" value="1"/>
</dbReference>
<dbReference type="PROSITE" id="PS00018">
    <property type="entry name" value="EF_HAND_1"/>
    <property type="match status" value="1"/>
</dbReference>
<evidence type="ECO:0000256" key="6">
    <source>
        <dbReference type="ARBA" id="ARBA00023288"/>
    </source>
</evidence>
<keyword evidence="5" id="KW-0106">Calcium</keyword>
<dbReference type="GO" id="GO:0005509">
    <property type="term" value="F:calcium ion binding"/>
    <property type="evidence" value="ECO:0007669"/>
    <property type="project" value="InterPro"/>
</dbReference>
<dbReference type="EMBL" id="REGN01006477">
    <property type="protein sequence ID" value="RNA09350.1"/>
    <property type="molecule type" value="Genomic_DNA"/>
</dbReference>
<dbReference type="InterPro" id="IPR011992">
    <property type="entry name" value="EF-hand-dom_pair"/>
</dbReference>
<evidence type="ECO:0000256" key="1">
    <source>
        <dbReference type="ARBA" id="ARBA00006049"/>
    </source>
</evidence>
<keyword evidence="2" id="KW-0519">Myristate</keyword>
<dbReference type="InterPro" id="IPR028846">
    <property type="entry name" value="Recoverin"/>
</dbReference>
<name>A0A3M7QD99_BRAPC</name>
<dbReference type="PANTHER" id="PTHR23055">
    <property type="entry name" value="CALCIUM BINDING PROTEINS"/>
    <property type="match status" value="1"/>
</dbReference>
<dbReference type="Gene3D" id="1.10.238.10">
    <property type="entry name" value="EF-hand"/>
    <property type="match status" value="1"/>
</dbReference>
<feature type="domain" description="EF-hand" evidence="7">
    <location>
        <begin position="165"/>
        <end position="188"/>
    </location>
</feature>
<gene>
    <name evidence="8" type="ORF">BpHYR1_033182</name>
</gene>
<dbReference type="InterPro" id="IPR018247">
    <property type="entry name" value="EF_Hand_1_Ca_BS"/>
</dbReference>
<keyword evidence="9" id="KW-1185">Reference proteome</keyword>
<dbReference type="CDD" id="cd00051">
    <property type="entry name" value="EFh"/>
    <property type="match status" value="1"/>
</dbReference>
<dbReference type="OrthoDB" id="114727at2759"/>
<evidence type="ECO:0000256" key="4">
    <source>
        <dbReference type="ARBA" id="ARBA00022737"/>
    </source>
</evidence>
<keyword evidence="4" id="KW-0677">Repeat</keyword>
<dbReference type="STRING" id="10195.A0A3M7QD99"/>
<reference evidence="8 9" key="1">
    <citation type="journal article" date="2018" name="Sci. Rep.">
        <title>Genomic signatures of local adaptation to the degree of environmental predictability in rotifers.</title>
        <authorList>
            <person name="Franch-Gras L."/>
            <person name="Hahn C."/>
            <person name="Garcia-Roger E.M."/>
            <person name="Carmona M.J."/>
            <person name="Serra M."/>
            <person name="Gomez A."/>
        </authorList>
    </citation>
    <scope>NUCLEOTIDE SEQUENCE [LARGE SCALE GENOMIC DNA]</scope>
    <source>
        <strain evidence="8">HYR1</strain>
    </source>
</reference>
<dbReference type="InterPro" id="IPR002048">
    <property type="entry name" value="EF_hand_dom"/>
</dbReference>
<evidence type="ECO:0000313" key="9">
    <source>
        <dbReference type="Proteomes" id="UP000276133"/>
    </source>
</evidence>
<dbReference type="Pfam" id="PF13833">
    <property type="entry name" value="EF-hand_8"/>
    <property type="match status" value="1"/>
</dbReference>
<sequence length="188" mass="22577">MIKFEARKFKSSRVCSLNRVWLQIVKYVNFNCLFTSIQKSNQSCKNLFCLIEKYKLESRMYIKIIMKLLQTFERWVIKEERINHQKQNIIKNYQVDCQNMITHNTPNGQLDRQEFVRFYSKLRAEPPELLEKISNFVFKAFDEDNNGYISFNEFMIAYVLTIRGDPKKKLEYAFDLYDADNNGTLDMN</sequence>
<comment type="caution">
    <text evidence="8">The sequence shown here is derived from an EMBL/GenBank/DDBJ whole genome shotgun (WGS) entry which is preliminary data.</text>
</comment>
<protein>
    <submittedName>
        <fullName evidence="8">Neuronal calcium sensor 2</fullName>
    </submittedName>
</protein>
<evidence type="ECO:0000256" key="2">
    <source>
        <dbReference type="ARBA" id="ARBA00022707"/>
    </source>
</evidence>
<dbReference type="Proteomes" id="UP000276133">
    <property type="component" value="Unassembled WGS sequence"/>
</dbReference>
<comment type="similarity">
    <text evidence="1">Belongs to the recoverin family.</text>
</comment>
<evidence type="ECO:0000313" key="8">
    <source>
        <dbReference type="EMBL" id="RNA09350.1"/>
    </source>
</evidence>
<dbReference type="PANTHER" id="PTHR23055:SF178">
    <property type="entry name" value="NEUROCALCIN HOMOLOG"/>
    <property type="match status" value="1"/>
</dbReference>
<evidence type="ECO:0000259" key="7">
    <source>
        <dbReference type="PROSITE" id="PS50222"/>
    </source>
</evidence>
<proteinExistence type="inferred from homology"/>
<dbReference type="PROSITE" id="PS50222">
    <property type="entry name" value="EF_HAND_2"/>
    <property type="match status" value="2"/>
</dbReference>
<feature type="domain" description="EF-hand" evidence="7">
    <location>
        <begin position="129"/>
        <end position="164"/>
    </location>
</feature>
<evidence type="ECO:0000256" key="5">
    <source>
        <dbReference type="ARBA" id="ARBA00022837"/>
    </source>
</evidence>
<keyword evidence="6" id="KW-0449">Lipoprotein</keyword>
<keyword evidence="3" id="KW-0479">Metal-binding</keyword>
<evidence type="ECO:0000256" key="3">
    <source>
        <dbReference type="ARBA" id="ARBA00022723"/>
    </source>
</evidence>
<organism evidence="8 9">
    <name type="scientific">Brachionus plicatilis</name>
    <name type="common">Marine rotifer</name>
    <name type="synonym">Brachionus muelleri</name>
    <dbReference type="NCBI Taxonomy" id="10195"/>
    <lineage>
        <taxon>Eukaryota</taxon>
        <taxon>Metazoa</taxon>
        <taxon>Spiralia</taxon>
        <taxon>Gnathifera</taxon>
        <taxon>Rotifera</taxon>
        <taxon>Eurotatoria</taxon>
        <taxon>Monogononta</taxon>
        <taxon>Pseudotrocha</taxon>
        <taxon>Ploima</taxon>
        <taxon>Brachionidae</taxon>
        <taxon>Brachionus</taxon>
    </lineage>
</organism>
<accession>A0A3M7QD99</accession>
<dbReference type="AlphaFoldDB" id="A0A3M7QD99"/>